<dbReference type="GO" id="GO:0005737">
    <property type="term" value="C:cytoplasm"/>
    <property type="evidence" value="ECO:0007669"/>
    <property type="project" value="UniProtKB-SubCell"/>
</dbReference>
<dbReference type="GO" id="GO:0031591">
    <property type="term" value="P:wybutosine biosynthetic process"/>
    <property type="evidence" value="ECO:0007669"/>
    <property type="project" value="InterPro"/>
</dbReference>
<evidence type="ECO:0000259" key="4">
    <source>
        <dbReference type="PROSITE" id="PS51684"/>
    </source>
</evidence>
<dbReference type="GO" id="GO:0008757">
    <property type="term" value="F:S-adenosylmethionine-dependent methyltransferase activity"/>
    <property type="evidence" value="ECO:0007669"/>
    <property type="project" value="InterPro"/>
</dbReference>
<dbReference type="PANTHER" id="PTHR23245">
    <property type="entry name" value="TRNA METHYLTRANSFERASE"/>
    <property type="match status" value="1"/>
</dbReference>
<dbReference type="SUPFAM" id="SSF53335">
    <property type="entry name" value="S-adenosyl-L-methionine-dependent methyltransferases"/>
    <property type="match status" value="1"/>
</dbReference>
<evidence type="ECO:0000313" key="6">
    <source>
        <dbReference type="Proteomes" id="UP000234275"/>
    </source>
</evidence>
<comment type="subcellular location">
    <subcellularLocation>
        <location evidence="2">Cytoplasm</location>
    </subcellularLocation>
</comment>
<evidence type="ECO:0000256" key="3">
    <source>
        <dbReference type="SAM" id="MobiDB-lite"/>
    </source>
</evidence>
<dbReference type="VEuPathDB" id="FungiDB:P170DRAFT_413041"/>
<evidence type="ECO:0000313" key="5">
    <source>
        <dbReference type="EMBL" id="PLB47263.1"/>
    </source>
</evidence>
<name>A0A2I2G307_9EURO</name>
<dbReference type="PANTHER" id="PTHR23245:SF25">
    <property type="entry name" value="TRNA WYBUTOSINE-SYNTHESIZING PROTEIN 2 HOMOLOG"/>
    <property type="match status" value="1"/>
</dbReference>
<feature type="region of interest" description="Disordered" evidence="3">
    <location>
        <begin position="1"/>
        <end position="38"/>
    </location>
</feature>
<gene>
    <name evidence="5" type="ORF">P170DRAFT_413041</name>
</gene>
<dbReference type="InterPro" id="IPR029063">
    <property type="entry name" value="SAM-dependent_MTases_sf"/>
</dbReference>
<dbReference type="STRING" id="1392250.A0A2I2G307"/>
<sequence>MATESPRERLSSTPASKDAKSERYPGKRPPKNMNPLQKGIHDYLTTHISPSVLSDYSISPEILLPTLPKRYTIYEPMLLLPVNALSTPPAWSALYQSLSHEERQLLYASIAKAFSRFGVTHIAINAPIALTDVQGHENKMRSPVGLVPLYGDFGPLLSGNDETGQPGEDDLRRAFWVRTVQNHGIVQIWAPLYTMFSRGNITEKARILGHGAMFEGLDAVSLREDATEDISVVDMYAGIGYFVFSYLKRGVKRVWGWEINGWSVEGLRRGCVENGWGCKVVRVHDDGSLSEPIPELIGNLRDSDKVVIFHGDNKFAADILREIRDALSVRQSWSSIRHVNLGLLPSSSAAWGNACKMIDLQKGGWVHVHENVDIHQIEEKREEIAKELGVLRAQVLNGAETAVECRHVEQVKTYAPGVMHCVFDMRLPSSESNLHRSV</sequence>
<organism evidence="5 6">
    <name type="scientific">Aspergillus steynii IBT 23096</name>
    <dbReference type="NCBI Taxonomy" id="1392250"/>
    <lineage>
        <taxon>Eukaryota</taxon>
        <taxon>Fungi</taxon>
        <taxon>Dikarya</taxon>
        <taxon>Ascomycota</taxon>
        <taxon>Pezizomycotina</taxon>
        <taxon>Eurotiomycetes</taxon>
        <taxon>Eurotiomycetidae</taxon>
        <taxon>Eurotiales</taxon>
        <taxon>Aspergillaceae</taxon>
        <taxon>Aspergillus</taxon>
        <taxon>Aspergillus subgen. Circumdati</taxon>
    </lineage>
</organism>
<feature type="compositionally biased region" description="Basic and acidic residues" evidence="3">
    <location>
        <begin position="1"/>
        <end position="10"/>
    </location>
</feature>
<keyword evidence="2" id="KW-0949">S-adenosyl-L-methionine</keyword>
<dbReference type="EMBL" id="MSFO01000006">
    <property type="protein sequence ID" value="PLB47263.1"/>
    <property type="molecule type" value="Genomic_DNA"/>
</dbReference>
<comment type="pathway">
    <text evidence="2">tRNA modification; wybutosine-tRNA(Phe) biosynthesis.</text>
</comment>
<dbReference type="GO" id="GO:0008175">
    <property type="term" value="F:tRNA methyltransferase activity"/>
    <property type="evidence" value="ECO:0007669"/>
    <property type="project" value="TreeGrafter"/>
</dbReference>
<comment type="similarity">
    <text evidence="2">Belongs to the class I-like SAM-binding methyltransferase superfamily. TRM5/TYW2 family.</text>
</comment>
<dbReference type="UniPathway" id="UPA00375"/>
<feature type="domain" description="SAM-dependent methyltransferase TRM5/TYW2-type" evidence="4">
    <location>
        <begin position="114"/>
        <end position="429"/>
    </location>
</feature>
<dbReference type="GO" id="GO:0102522">
    <property type="term" value="F:tRNA 4-demethylwyosine alpha-amino-alpha-carboxypropyltransferase activity"/>
    <property type="evidence" value="ECO:0007669"/>
    <property type="project" value="UniProtKB-EC"/>
</dbReference>
<dbReference type="InterPro" id="IPR026274">
    <property type="entry name" value="tRNA_wybutosine_synth_prot_2"/>
</dbReference>
<keyword evidence="2" id="KW-0963">Cytoplasm</keyword>
<dbReference type="Gene3D" id="3.40.50.150">
    <property type="entry name" value="Vaccinia Virus protein VP39"/>
    <property type="match status" value="1"/>
</dbReference>
<dbReference type="Proteomes" id="UP000234275">
    <property type="component" value="Unassembled WGS sequence"/>
</dbReference>
<dbReference type="AlphaFoldDB" id="A0A2I2G307"/>
<reference evidence="5 6" key="1">
    <citation type="submission" date="2016-12" db="EMBL/GenBank/DDBJ databases">
        <title>The genomes of Aspergillus section Nigri reveals drivers in fungal speciation.</title>
        <authorList>
            <consortium name="DOE Joint Genome Institute"/>
            <person name="Vesth T.C."/>
            <person name="Nybo J."/>
            <person name="Theobald S."/>
            <person name="Brandl J."/>
            <person name="Frisvad J.C."/>
            <person name="Nielsen K.F."/>
            <person name="Lyhne E.K."/>
            <person name="Kogle M.E."/>
            <person name="Kuo A."/>
            <person name="Riley R."/>
            <person name="Clum A."/>
            <person name="Nolan M."/>
            <person name="Lipzen A."/>
            <person name="Salamov A."/>
            <person name="Henrissat B."/>
            <person name="Wiebenga A."/>
            <person name="De Vries R.P."/>
            <person name="Grigoriev I.V."/>
            <person name="Mortensen U.H."/>
            <person name="Andersen M.R."/>
            <person name="Baker S.E."/>
        </authorList>
    </citation>
    <scope>NUCLEOTIDE SEQUENCE [LARGE SCALE GENOMIC DNA]</scope>
    <source>
        <strain evidence="5 6">IBT 23096</strain>
    </source>
</reference>
<accession>A0A2I2G307</accession>
<comment type="function">
    <text evidence="2">S-adenosyl-L-methionine-dependent transferase that acts as a component of the wybutosine biosynthesis pathway. Wybutosine is a hyper modified guanosine with a tricyclic base found at the 3'-position adjacent to the anticodon of eukaryotic phenylalanine tRNA. Catalyzes the transfer of the alpha-amino-alpha-carboxypropyl (acp) group from S-adenosyl-L-methionine to the C-7 position of 4-demethylwyosine (imG-14) to produce wybutosine-86.</text>
</comment>
<keyword evidence="2" id="KW-0819">tRNA processing</keyword>
<comment type="catalytic activity">
    <reaction evidence="1">
        <text>4-demethylwyosine(37) in tRNA(Phe) + S-adenosyl-L-methionine = 4-demethyl-7-[(3S)-3-amino-3-carboxypropyl]wyosine(37) in tRNA(Phe) + S-methyl-5'-thioadenosine + H(+)</text>
        <dbReference type="Rhea" id="RHEA:36355"/>
        <dbReference type="Rhea" id="RHEA-COMP:10164"/>
        <dbReference type="Rhea" id="RHEA-COMP:10378"/>
        <dbReference type="ChEBI" id="CHEBI:15378"/>
        <dbReference type="ChEBI" id="CHEBI:17509"/>
        <dbReference type="ChEBI" id="CHEBI:59789"/>
        <dbReference type="ChEBI" id="CHEBI:64315"/>
        <dbReference type="ChEBI" id="CHEBI:73550"/>
        <dbReference type="EC" id="2.5.1.114"/>
    </reaction>
</comment>
<evidence type="ECO:0000256" key="2">
    <source>
        <dbReference type="PIRNR" id="PIRNR038972"/>
    </source>
</evidence>
<keyword evidence="2" id="KW-0808">Transferase</keyword>
<dbReference type="GO" id="GO:0030488">
    <property type="term" value="P:tRNA methylation"/>
    <property type="evidence" value="ECO:0007669"/>
    <property type="project" value="TreeGrafter"/>
</dbReference>
<keyword evidence="6" id="KW-1185">Reference proteome</keyword>
<dbReference type="PROSITE" id="PS51684">
    <property type="entry name" value="SAM_MT_TRM5_TYW2"/>
    <property type="match status" value="1"/>
</dbReference>
<proteinExistence type="inferred from homology"/>
<evidence type="ECO:0000256" key="1">
    <source>
        <dbReference type="ARBA" id="ARBA00049400"/>
    </source>
</evidence>
<dbReference type="GeneID" id="36554652"/>
<protein>
    <recommendedName>
        <fullName evidence="2">tRNA wybutosine-synthesizing protein 2</fullName>
        <shortName evidence="2">tRNA-yW-synthesizing protein 2</shortName>
    </recommendedName>
    <alternativeName>
        <fullName evidence="2">tRNA(Phe) (4-demethylwyosine(37)-C(7)) aminocarboxypropyltransferase</fullName>
    </alternativeName>
</protein>
<dbReference type="PIRSF" id="PIRSF038972">
    <property type="entry name" value="Trm12"/>
    <property type="match status" value="1"/>
</dbReference>
<dbReference type="RefSeq" id="XP_024702565.1">
    <property type="nucleotide sequence ID" value="XM_024846953.1"/>
</dbReference>
<comment type="caution">
    <text evidence="5">The sequence shown here is derived from an EMBL/GenBank/DDBJ whole genome shotgun (WGS) entry which is preliminary data.</text>
</comment>
<dbReference type="InterPro" id="IPR030382">
    <property type="entry name" value="MeTrfase_TRM5/TYW2"/>
</dbReference>
<dbReference type="OrthoDB" id="2387925at2759"/>